<dbReference type="EMBL" id="VWRN01000035">
    <property type="protein sequence ID" value="KAA6122942.1"/>
    <property type="molecule type" value="Genomic_DNA"/>
</dbReference>
<feature type="transmembrane region" description="Helical" evidence="6">
    <location>
        <begin position="36"/>
        <end position="52"/>
    </location>
</feature>
<keyword evidence="3 6" id="KW-0812">Transmembrane</keyword>
<keyword evidence="8" id="KW-1185">Reference proteome</keyword>
<dbReference type="Pfam" id="PF03706">
    <property type="entry name" value="LPG_synthase_TM"/>
    <property type="match status" value="1"/>
</dbReference>
<protein>
    <recommendedName>
        <fullName evidence="9">TIGR00374 family protein</fullName>
    </recommendedName>
</protein>
<dbReference type="NCBIfam" id="TIGR03476">
    <property type="entry name" value="HpnL"/>
    <property type="match status" value="1"/>
</dbReference>
<feature type="transmembrane region" description="Helical" evidence="6">
    <location>
        <begin position="127"/>
        <end position="146"/>
    </location>
</feature>
<reference evidence="7 8" key="1">
    <citation type="submission" date="2019-09" db="EMBL/GenBank/DDBJ databases">
        <title>Isolation of a novel species in the genus Cupriavidus from patients with sepsis using whole genome sequencing.</title>
        <authorList>
            <person name="Kweon O.J."/>
            <person name="Lee M.-K."/>
        </authorList>
    </citation>
    <scope>NUCLEOTIDE SEQUENCE [LARGE SCALE GENOMIC DNA]</scope>
    <source>
        <strain evidence="7 8">MKL-01</strain>
    </source>
</reference>
<keyword evidence="4 6" id="KW-1133">Transmembrane helix</keyword>
<comment type="subcellular location">
    <subcellularLocation>
        <location evidence="1">Cell membrane</location>
        <topology evidence="1">Multi-pass membrane protein</topology>
    </subcellularLocation>
</comment>
<keyword evidence="5 6" id="KW-0472">Membrane</keyword>
<dbReference type="GO" id="GO:0005886">
    <property type="term" value="C:plasma membrane"/>
    <property type="evidence" value="ECO:0007669"/>
    <property type="project" value="UniProtKB-SubCell"/>
</dbReference>
<dbReference type="InterPro" id="IPR022791">
    <property type="entry name" value="L-PG_synthase/AglD"/>
</dbReference>
<dbReference type="AlphaFoldDB" id="A0A5M8AJM6"/>
<evidence type="ECO:0000256" key="6">
    <source>
        <dbReference type="SAM" id="Phobius"/>
    </source>
</evidence>
<gene>
    <name evidence="7" type="ORF">F1599_13545</name>
</gene>
<evidence type="ECO:0000256" key="4">
    <source>
        <dbReference type="ARBA" id="ARBA00022989"/>
    </source>
</evidence>
<evidence type="ECO:0000256" key="3">
    <source>
        <dbReference type="ARBA" id="ARBA00022692"/>
    </source>
</evidence>
<name>A0A5M8AJM6_9BURK</name>
<sequence>MKRLGLLAGLIGLIALGALIVHQGVGQIANTVARAGWPLLWLLPVHGVAIALDARAWQGLLRAAAPAAHPGMLFLWWVASVREAVNRLLPTANVGGELAGIRLGRLQVGDTSAVTASVVVEVMVTLFSQYLFCVIGVLLLIAAIPGGHQEQRALTIGGGLLLSLPLPVAFALALRHGALFARLERLARRLLGEEHRMVDAIAGADLGAGLDERIRSLLGRLRTPVTAAVWQLLGLTAGTVETWFALRLLGHPVSFGEALAIESLTMAARNMAFFVPGGLGVQEAVVMLLGQLLGIDAQTALSLALVRRAREVLYGVPALLSWQWFEVRRWRDRHGEPAAAVRSGRR</sequence>
<dbReference type="RefSeq" id="WP_149318093.1">
    <property type="nucleotide sequence ID" value="NZ_CP080294.1"/>
</dbReference>
<evidence type="ECO:0000256" key="5">
    <source>
        <dbReference type="ARBA" id="ARBA00023136"/>
    </source>
</evidence>
<evidence type="ECO:0008006" key="9">
    <source>
        <dbReference type="Google" id="ProtNLM"/>
    </source>
</evidence>
<feature type="transmembrane region" description="Helical" evidence="6">
    <location>
        <begin position="153"/>
        <end position="174"/>
    </location>
</feature>
<dbReference type="Proteomes" id="UP000324324">
    <property type="component" value="Unassembled WGS sequence"/>
</dbReference>
<organism evidence="7 8">
    <name type="scientific">Cupriavidus cauae</name>
    <dbReference type="NCBI Taxonomy" id="2608999"/>
    <lineage>
        <taxon>Bacteria</taxon>
        <taxon>Pseudomonadati</taxon>
        <taxon>Pseudomonadota</taxon>
        <taxon>Betaproteobacteria</taxon>
        <taxon>Burkholderiales</taxon>
        <taxon>Burkholderiaceae</taxon>
        <taxon>Cupriavidus</taxon>
    </lineage>
</organism>
<keyword evidence="2" id="KW-1003">Cell membrane</keyword>
<evidence type="ECO:0000256" key="1">
    <source>
        <dbReference type="ARBA" id="ARBA00004651"/>
    </source>
</evidence>
<feature type="transmembrane region" description="Helical" evidence="6">
    <location>
        <begin position="59"/>
        <end position="79"/>
    </location>
</feature>
<comment type="caution">
    <text evidence="7">The sequence shown here is derived from an EMBL/GenBank/DDBJ whole genome shotgun (WGS) entry which is preliminary data.</text>
</comment>
<evidence type="ECO:0000256" key="2">
    <source>
        <dbReference type="ARBA" id="ARBA00022475"/>
    </source>
</evidence>
<evidence type="ECO:0000313" key="8">
    <source>
        <dbReference type="Proteomes" id="UP000324324"/>
    </source>
</evidence>
<evidence type="ECO:0000313" key="7">
    <source>
        <dbReference type="EMBL" id="KAA6122942.1"/>
    </source>
</evidence>
<accession>A0A5M8AJM6</accession>
<proteinExistence type="predicted"/>